<dbReference type="Gene3D" id="1.50.10.10">
    <property type="match status" value="2"/>
</dbReference>
<dbReference type="PRINTS" id="PR00735">
    <property type="entry name" value="GLHYDRLASE8"/>
</dbReference>
<reference evidence="4" key="1">
    <citation type="journal article" date="2020" name="Fungal Divers.">
        <title>Resolving the Mortierellaceae phylogeny through synthesis of multi-gene phylogenetics and phylogenomics.</title>
        <authorList>
            <person name="Vandepol N."/>
            <person name="Liber J."/>
            <person name="Desiro A."/>
            <person name="Na H."/>
            <person name="Kennedy M."/>
            <person name="Barry K."/>
            <person name="Grigoriev I.V."/>
            <person name="Miller A.N."/>
            <person name="O'Donnell K."/>
            <person name="Stajich J.E."/>
            <person name="Bonito G."/>
        </authorList>
    </citation>
    <scope>NUCLEOTIDE SEQUENCE</scope>
    <source>
        <strain evidence="4">NVP1</strain>
    </source>
</reference>
<evidence type="ECO:0000256" key="1">
    <source>
        <dbReference type="ARBA" id="ARBA00009209"/>
    </source>
</evidence>
<sequence length="212" mass="24457">NDMLYIDYNKKKEVKETGAITCSEAIRYGMLISVLMRNQKDFDGLMRWFLKFKNKKGLLSWQQAKHHNSYCNNPDGGDDSATDGDIDVATSFFYAAHAIWDHEFNHKTFKPLLSDWSEEDKKFLYVTRPSNFILSAFATFQIKDTERSELWGKVLDATISTLQRQLKKYSTGLISDVMKCSSKEHYEPVRKEVLESDNDKVAVDSLISVDAR</sequence>
<protein>
    <submittedName>
        <fullName evidence="4">Uncharacterized protein</fullName>
    </submittedName>
</protein>
<keyword evidence="2" id="KW-0378">Hydrolase</keyword>
<evidence type="ECO:0000256" key="3">
    <source>
        <dbReference type="ARBA" id="ARBA00023295"/>
    </source>
</evidence>
<keyword evidence="3" id="KW-0326">Glycosidase</keyword>
<proteinExistence type="inferred from homology"/>
<comment type="caution">
    <text evidence="4">The sequence shown here is derived from an EMBL/GenBank/DDBJ whole genome shotgun (WGS) entry which is preliminary data.</text>
</comment>
<name>A0A9P5SB02_9FUNG</name>
<accession>A0A9P5SB02</accession>
<dbReference type="AlphaFoldDB" id="A0A9P5SB02"/>
<evidence type="ECO:0000313" key="5">
    <source>
        <dbReference type="Proteomes" id="UP000696485"/>
    </source>
</evidence>
<dbReference type="InterPro" id="IPR012341">
    <property type="entry name" value="6hp_glycosidase-like_sf"/>
</dbReference>
<dbReference type="InterPro" id="IPR008928">
    <property type="entry name" value="6-hairpin_glycosidase_sf"/>
</dbReference>
<organism evidence="4 5">
    <name type="scientific">Podila minutissima</name>
    <dbReference type="NCBI Taxonomy" id="64525"/>
    <lineage>
        <taxon>Eukaryota</taxon>
        <taxon>Fungi</taxon>
        <taxon>Fungi incertae sedis</taxon>
        <taxon>Mucoromycota</taxon>
        <taxon>Mortierellomycotina</taxon>
        <taxon>Mortierellomycetes</taxon>
        <taxon>Mortierellales</taxon>
        <taxon>Mortierellaceae</taxon>
        <taxon>Podila</taxon>
    </lineage>
</organism>
<dbReference type="InterPro" id="IPR002037">
    <property type="entry name" value="Glyco_hydro_8"/>
</dbReference>
<dbReference type="GO" id="GO:0005975">
    <property type="term" value="P:carbohydrate metabolic process"/>
    <property type="evidence" value="ECO:0007669"/>
    <property type="project" value="InterPro"/>
</dbReference>
<keyword evidence="5" id="KW-1185">Reference proteome</keyword>
<feature type="non-terminal residue" evidence="4">
    <location>
        <position position="1"/>
    </location>
</feature>
<dbReference type="Pfam" id="PF01270">
    <property type="entry name" value="Glyco_hydro_8"/>
    <property type="match status" value="1"/>
</dbReference>
<dbReference type="GO" id="GO:0004553">
    <property type="term" value="F:hydrolase activity, hydrolyzing O-glycosyl compounds"/>
    <property type="evidence" value="ECO:0007669"/>
    <property type="project" value="InterPro"/>
</dbReference>
<dbReference type="Proteomes" id="UP000696485">
    <property type="component" value="Unassembled WGS sequence"/>
</dbReference>
<evidence type="ECO:0000313" key="4">
    <source>
        <dbReference type="EMBL" id="KAF9323578.1"/>
    </source>
</evidence>
<gene>
    <name evidence="4" type="ORF">BG006_001319</name>
</gene>
<dbReference type="EMBL" id="JAAAUY010001256">
    <property type="protein sequence ID" value="KAF9323578.1"/>
    <property type="molecule type" value="Genomic_DNA"/>
</dbReference>
<comment type="similarity">
    <text evidence="1">Belongs to the glycosyl hydrolase 8 (cellulase D) family.</text>
</comment>
<dbReference type="SUPFAM" id="SSF48208">
    <property type="entry name" value="Six-hairpin glycosidases"/>
    <property type="match status" value="1"/>
</dbReference>
<evidence type="ECO:0000256" key="2">
    <source>
        <dbReference type="ARBA" id="ARBA00022801"/>
    </source>
</evidence>